<dbReference type="AlphaFoldDB" id="A0A972SLQ3"/>
<organism evidence="1 2">
    <name type="scientific">Paraburkholderia elongata</name>
    <dbReference type="NCBI Taxonomy" id="2675747"/>
    <lineage>
        <taxon>Bacteria</taxon>
        <taxon>Pseudomonadati</taxon>
        <taxon>Pseudomonadota</taxon>
        <taxon>Betaproteobacteria</taxon>
        <taxon>Burkholderiales</taxon>
        <taxon>Burkholderiaceae</taxon>
        <taxon>Paraburkholderia</taxon>
    </lineage>
</organism>
<evidence type="ECO:0000313" key="2">
    <source>
        <dbReference type="Proteomes" id="UP000655523"/>
    </source>
</evidence>
<sequence>MLIVCLHTADSNIAVFEAAARAAGFKALELAHVARTDFLAAAIHAATLAA</sequence>
<dbReference type="RefSeq" id="WP_172172818.1">
    <property type="nucleotide sequence ID" value="NZ_WOEZ01000193.1"/>
</dbReference>
<name>A0A972SLQ3_9BURK</name>
<comment type="caution">
    <text evidence="1">The sequence shown here is derived from an EMBL/GenBank/DDBJ whole genome shotgun (WGS) entry which is preliminary data.</text>
</comment>
<keyword evidence="2" id="KW-1185">Reference proteome</keyword>
<accession>A0A972SLQ3</accession>
<protein>
    <submittedName>
        <fullName evidence="1">Uncharacterized protein</fullName>
    </submittedName>
</protein>
<dbReference type="Proteomes" id="UP000655523">
    <property type="component" value="Unassembled WGS sequence"/>
</dbReference>
<dbReference type="EMBL" id="WOEZ01000193">
    <property type="protein sequence ID" value="NPT59474.1"/>
    <property type="molecule type" value="Genomic_DNA"/>
</dbReference>
<evidence type="ECO:0000313" key="1">
    <source>
        <dbReference type="EMBL" id="NPT59474.1"/>
    </source>
</evidence>
<gene>
    <name evidence="1" type="ORF">GNZ13_34215</name>
</gene>
<proteinExistence type="predicted"/>
<reference evidence="1 2" key="1">
    <citation type="submission" date="2019-11" db="EMBL/GenBank/DDBJ databases">
        <title>Metabolism of dissolved organic matter in forest soils.</title>
        <authorList>
            <person name="Cyle K.T."/>
            <person name="Wilhelm R.C."/>
            <person name="Martinez C.E."/>
        </authorList>
    </citation>
    <scope>NUCLEOTIDE SEQUENCE [LARGE SCALE GENOMIC DNA]</scope>
    <source>
        <strain evidence="1 2">5N</strain>
    </source>
</reference>